<keyword evidence="3 10" id="KW-0132">Cell division</keyword>
<evidence type="ECO:0000313" key="15">
    <source>
        <dbReference type="EMBL" id="KRM90027.1"/>
    </source>
</evidence>
<dbReference type="Gene3D" id="3.90.190.20">
    <property type="entry name" value="Mur ligase, C-terminal domain"/>
    <property type="match status" value="1"/>
</dbReference>
<comment type="caution">
    <text evidence="15">The sequence shown here is derived from an EMBL/GenBank/DDBJ whole genome shotgun (WGS) entry which is preliminary data.</text>
</comment>
<dbReference type="InterPro" id="IPR004101">
    <property type="entry name" value="Mur_ligase_C"/>
</dbReference>
<comment type="similarity">
    <text evidence="10">Belongs to the MurCDEF family. MurF subfamily.</text>
</comment>
<evidence type="ECO:0000259" key="12">
    <source>
        <dbReference type="Pfam" id="PF01225"/>
    </source>
</evidence>
<dbReference type="SUPFAM" id="SSF63418">
    <property type="entry name" value="MurE/MurF N-terminal domain"/>
    <property type="match status" value="1"/>
</dbReference>
<dbReference type="InterPro" id="IPR005863">
    <property type="entry name" value="UDP-N-AcMur_synth"/>
</dbReference>
<dbReference type="SUPFAM" id="SSF53623">
    <property type="entry name" value="MurD-like peptide ligases, catalytic domain"/>
    <property type="match status" value="1"/>
</dbReference>
<evidence type="ECO:0000256" key="9">
    <source>
        <dbReference type="ARBA" id="ARBA00023316"/>
    </source>
</evidence>
<keyword evidence="1 10" id="KW-0963">Cytoplasm</keyword>
<dbReference type="STRING" id="1423745.GCA_001311215_01920"/>
<protein>
    <recommendedName>
        <fullName evidence="10 11">UDP-N-acetylmuramoyl-tripeptide--D-alanyl-D-alanine ligase</fullName>
        <ecNumber evidence="10 11">6.3.2.10</ecNumber>
    </recommendedName>
    <alternativeName>
        <fullName evidence="10">D-alanyl-D-alanine-adding enzyme</fullName>
    </alternativeName>
</protein>
<evidence type="ECO:0000256" key="11">
    <source>
        <dbReference type="RuleBase" id="RU004136"/>
    </source>
</evidence>
<keyword evidence="9 10" id="KW-0961">Cell wall biogenesis/degradation</keyword>
<gene>
    <name evidence="10" type="primary">murF</name>
    <name evidence="15" type="ORF">FC87_GL000220</name>
</gene>
<keyword evidence="8 10" id="KW-0131">Cell cycle</keyword>
<evidence type="ECO:0000256" key="8">
    <source>
        <dbReference type="ARBA" id="ARBA00023306"/>
    </source>
</evidence>
<comment type="catalytic activity">
    <reaction evidence="11">
        <text>D-alanyl-D-alanine + UDP-N-acetyl-alpha-D-muramoyl-L-alanyl-gamma-D-glutamyl-meso-2,6-diaminopimelate + ATP = UDP-N-acetyl-alpha-D-muramoyl-L-alanyl-gamma-D-glutamyl-meso-2,6-diaminopimeloyl-D-alanyl-D-alanine + ADP + phosphate + H(+)</text>
        <dbReference type="Rhea" id="RHEA:28374"/>
        <dbReference type="ChEBI" id="CHEBI:15378"/>
        <dbReference type="ChEBI" id="CHEBI:30616"/>
        <dbReference type="ChEBI" id="CHEBI:43474"/>
        <dbReference type="ChEBI" id="CHEBI:57822"/>
        <dbReference type="ChEBI" id="CHEBI:61386"/>
        <dbReference type="ChEBI" id="CHEBI:83905"/>
        <dbReference type="ChEBI" id="CHEBI:456216"/>
        <dbReference type="EC" id="6.3.2.10"/>
    </reaction>
</comment>
<keyword evidence="6 10" id="KW-0133">Cell shape</keyword>
<evidence type="ECO:0000256" key="7">
    <source>
        <dbReference type="ARBA" id="ARBA00022984"/>
    </source>
</evidence>
<dbReference type="GO" id="GO:0071555">
    <property type="term" value="P:cell wall organization"/>
    <property type="evidence" value="ECO:0007669"/>
    <property type="project" value="UniProtKB-KW"/>
</dbReference>
<comment type="subcellular location">
    <subcellularLocation>
        <location evidence="10 11">Cytoplasm</location>
    </subcellularLocation>
</comment>
<dbReference type="EMBL" id="AYZI01000010">
    <property type="protein sequence ID" value="KRM90027.1"/>
    <property type="molecule type" value="Genomic_DNA"/>
</dbReference>
<feature type="binding site" evidence="10">
    <location>
        <begin position="112"/>
        <end position="118"/>
    </location>
    <ligand>
        <name>ATP</name>
        <dbReference type="ChEBI" id="CHEBI:30616"/>
    </ligand>
</feature>
<dbReference type="Pfam" id="PF02875">
    <property type="entry name" value="Mur_ligase_C"/>
    <property type="match status" value="1"/>
</dbReference>
<dbReference type="InterPro" id="IPR000713">
    <property type="entry name" value="Mur_ligase_N"/>
</dbReference>
<evidence type="ECO:0000259" key="13">
    <source>
        <dbReference type="Pfam" id="PF02875"/>
    </source>
</evidence>
<comment type="catalytic activity">
    <reaction evidence="10">
        <text>UDP-N-acetyl-alpha-D-muramoyl-L-alanyl-gamma-D-glutamyl-L-lysine + D-alanyl-D-alanine + ATP = UDP-N-acetyl-alpha-D-muramoyl-L-alanyl-gamma-D-glutamyl-L-lysyl-D-alanyl-D-alanine + ADP + phosphate + H(+)</text>
        <dbReference type="Rhea" id="RHEA:16085"/>
        <dbReference type="ChEBI" id="CHEBI:15378"/>
        <dbReference type="ChEBI" id="CHEBI:30616"/>
        <dbReference type="ChEBI" id="CHEBI:43474"/>
        <dbReference type="ChEBI" id="CHEBI:57822"/>
        <dbReference type="ChEBI" id="CHEBI:70758"/>
        <dbReference type="ChEBI" id="CHEBI:83903"/>
        <dbReference type="ChEBI" id="CHEBI:456216"/>
        <dbReference type="EC" id="6.3.2.10"/>
    </reaction>
</comment>
<dbReference type="GO" id="GO:0047480">
    <property type="term" value="F:UDP-N-acetylmuramoyl-tripeptide-D-alanyl-D-alanine ligase activity"/>
    <property type="evidence" value="ECO:0007669"/>
    <property type="project" value="UniProtKB-UniRule"/>
</dbReference>
<dbReference type="EC" id="6.3.2.10" evidence="10 11"/>
<evidence type="ECO:0000259" key="14">
    <source>
        <dbReference type="Pfam" id="PF08245"/>
    </source>
</evidence>
<comment type="function">
    <text evidence="10 11">Involved in cell wall formation. Catalyzes the final step in the synthesis of UDP-N-acetylmuramoyl-pentapeptide, the precursor of murein.</text>
</comment>
<feature type="domain" description="Mur ligase C-terminal" evidence="13">
    <location>
        <begin position="318"/>
        <end position="445"/>
    </location>
</feature>
<dbReference type="GO" id="GO:0005737">
    <property type="term" value="C:cytoplasm"/>
    <property type="evidence" value="ECO:0007669"/>
    <property type="project" value="UniProtKB-SubCell"/>
</dbReference>
<dbReference type="PANTHER" id="PTHR43024">
    <property type="entry name" value="UDP-N-ACETYLMURAMOYL-TRIPEPTIDE--D-ALANYL-D-ALANINE LIGASE"/>
    <property type="match status" value="1"/>
</dbReference>
<reference evidence="15 16" key="1">
    <citation type="journal article" date="2015" name="Genome Announc.">
        <title>Expanding the biotechnology potential of lactobacilli through comparative genomics of 213 strains and associated genera.</title>
        <authorList>
            <person name="Sun Z."/>
            <person name="Harris H.M."/>
            <person name="McCann A."/>
            <person name="Guo C."/>
            <person name="Argimon S."/>
            <person name="Zhang W."/>
            <person name="Yang X."/>
            <person name="Jeffery I.B."/>
            <person name="Cooney J.C."/>
            <person name="Kagawa T.F."/>
            <person name="Liu W."/>
            <person name="Song Y."/>
            <person name="Salvetti E."/>
            <person name="Wrobel A."/>
            <person name="Rasinkangas P."/>
            <person name="Parkhill J."/>
            <person name="Rea M.C."/>
            <person name="O'Sullivan O."/>
            <person name="Ritari J."/>
            <person name="Douillard F.P."/>
            <person name="Paul Ross R."/>
            <person name="Yang R."/>
            <person name="Briner A.E."/>
            <person name="Felis G.E."/>
            <person name="de Vos W.M."/>
            <person name="Barrangou R."/>
            <person name="Klaenhammer T.R."/>
            <person name="Caufield P.W."/>
            <person name="Cui Y."/>
            <person name="Zhang H."/>
            <person name="O'Toole P.W."/>
        </authorList>
    </citation>
    <scope>NUCLEOTIDE SEQUENCE [LARGE SCALE GENOMIC DNA]</scope>
    <source>
        <strain evidence="15 16">DSM 22689</strain>
    </source>
</reference>
<evidence type="ECO:0000256" key="5">
    <source>
        <dbReference type="ARBA" id="ARBA00022840"/>
    </source>
</evidence>
<dbReference type="GO" id="GO:0009252">
    <property type="term" value="P:peptidoglycan biosynthetic process"/>
    <property type="evidence" value="ECO:0007669"/>
    <property type="project" value="UniProtKB-UniRule"/>
</dbReference>
<dbReference type="InterPro" id="IPR013221">
    <property type="entry name" value="Mur_ligase_cen"/>
</dbReference>
<dbReference type="PANTHER" id="PTHR43024:SF1">
    <property type="entry name" value="UDP-N-ACETYLMURAMOYL-TRIPEPTIDE--D-ALANYL-D-ALANINE LIGASE"/>
    <property type="match status" value="1"/>
</dbReference>
<dbReference type="InterPro" id="IPR036565">
    <property type="entry name" value="Mur-like_cat_sf"/>
</dbReference>
<dbReference type="RefSeq" id="WP_035421927.1">
    <property type="nucleotide sequence ID" value="NZ_AYZI01000010.1"/>
</dbReference>
<evidence type="ECO:0000313" key="16">
    <source>
        <dbReference type="Proteomes" id="UP000051586"/>
    </source>
</evidence>
<evidence type="ECO:0000256" key="10">
    <source>
        <dbReference type="HAMAP-Rule" id="MF_02019"/>
    </source>
</evidence>
<proteinExistence type="inferred from homology"/>
<dbReference type="AlphaFoldDB" id="A0A0R2CNL5"/>
<dbReference type="NCBIfam" id="TIGR01143">
    <property type="entry name" value="murF"/>
    <property type="match status" value="1"/>
</dbReference>
<keyword evidence="5 10" id="KW-0067">ATP-binding</keyword>
<dbReference type="GO" id="GO:0008360">
    <property type="term" value="P:regulation of cell shape"/>
    <property type="evidence" value="ECO:0007669"/>
    <property type="project" value="UniProtKB-KW"/>
</dbReference>
<dbReference type="UniPathway" id="UPA00219"/>
<dbReference type="Proteomes" id="UP000051586">
    <property type="component" value="Unassembled WGS sequence"/>
</dbReference>
<dbReference type="GO" id="GO:0008766">
    <property type="term" value="F:UDP-N-acetylmuramoylalanyl-D-glutamyl-2,6-diaminopimelate-D-alanyl-D-alanine ligase activity"/>
    <property type="evidence" value="ECO:0007669"/>
    <property type="project" value="RHEA"/>
</dbReference>
<evidence type="ECO:0000256" key="6">
    <source>
        <dbReference type="ARBA" id="ARBA00022960"/>
    </source>
</evidence>
<dbReference type="InterPro" id="IPR036615">
    <property type="entry name" value="Mur_ligase_C_dom_sf"/>
</dbReference>
<dbReference type="GO" id="GO:0005524">
    <property type="term" value="F:ATP binding"/>
    <property type="evidence" value="ECO:0007669"/>
    <property type="project" value="UniProtKB-UniRule"/>
</dbReference>
<evidence type="ECO:0000256" key="4">
    <source>
        <dbReference type="ARBA" id="ARBA00022741"/>
    </source>
</evidence>
<dbReference type="Pfam" id="PF01225">
    <property type="entry name" value="Mur_ligase"/>
    <property type="match status" value="1"/>
</dbReference>
<dbReference type="PATRIC" id="fig|1423745.4.peg.227"/>
<evidence type="ECO:0000256" key="2">
    <source>
        <dbReference type="ARBA" id="ARBA00022598"/>
    </source>
</evidence>
<comment type="pathway">
    <text evidence="10 11">Cell wall biogenesis; peptidoglycan biosynthesis.</text>
</comment>
<organism evidence="15 16">
    <name type="scientific">Fructilactobacillus florum DSM 22689 = JCM 16035</name>
    <dbReference type="NCBI Taxonomy" id="1423745"/>
    <lineage>
        <taxon>Bacteria</taxon>
        <taxon>Bacillati</taxon>
        <taxon>Bacillota</taxon>
        <taxon>Bacilli</taxon>
        <taxon>Lactobacillales</taxon>
        <taxon>Lactobacillaceae</taxon>
        <taxon>Fructilactobacillus</taxon>
    </lineage>
</organism>
<keyword evidence="7 10" id="KW-0573">Peptidoglycan synthesis</keyword>
<dbReference type="Pfam" id="PF08245">
    <property type="entry name" value="Mur_ligase_M"/>
    <property type="match status" value="1"/>
</dbReference>
<dbReference type="Gene3D" id="3.40.1390.10">
    <property type="entry name" value="MurE/MurF, N-terminal domain"/>
    <property type="match status" value="1"/>
</dbReference>
<keyword evidence="2 10" id="KW-0436">Ligase</keyword>
<dbReference type="GO" id="GO:0051301">
    <property type="term" value="P:cell division"/>
    <property type="evidence" value="ECO:0007669"/>
    <property type="project" value="UniProtKB-KW"/>
</dbReference>
<feature type="domain" description="Mur ligase central" evidence="14">
    <location>
        <begin position="110"/>
        <end position="294"/>
    </location>
</feature>
<feature type="domain" description="Mur ligase N-terminal catalytic" evidence="12">
    <location>
        <begin position="26"/>
        <end position="99"/>
    </location>
</feature>
<name>A0A0R2CNL5_9LACO</name>
<accession>A0A0R2CNL5</accession>
<dbReference type="Gene3D" id="3.40.1190.10">
    <property type="entry name" value="Mur-like, catalytic domain"/>
    <property type="match status" value="1"/>
</dbReference>
<dbReference type="HAMAP" id="MF_02019">
    <property type="entry name" value="MurF"/>
    <property type="match status" value="1"/>
</dbReference>
<dbReference type="SUPFAM" id="SSF53244">
    <property type="entry name" value="MurD-like peptide ligases, peptide-binding domain"/>
    <property type="match status" value="1"/>
</dbReference>
<sequence>MKMKIEEVAQAVSGELTVPVAASELVTSVDFDSRKLTTGALFVPLTGTHDGHQYLANAIEKGAVAALWSEDHRDTAPADFPVIIVPNPLAALQTLARYYLTKINPKVIAVTGSNGKTTTKDLIASICKTRFNVTKTQGNYNNEIGVPITVLSMDSSTEVLVVEMGMDRPGQLTMLSQLTTPDIAVITMIGEAHIEFFKTRARIADAKMEITSGLRPDSWLIYKGDEPLLQKRASALPFPQKTFGESDVNDLYVTESQTDDQKTVFTTNAWPKLPFTVQLPGRYNVNNALAALAVGDALAIPAPAMQQGLEAAIFTKNRTEWLLGDQGEKILSDVYNSNPTAVRAVLQAFAASQPQGKRIVVLGDMLELGDAAPQLHAKLAEVLDPNQFNSVFLLGTEMQALKTALADKYQLGNNLFYYDGNQQPQLLQELRQHLTSKDEVLLKGSHGMHLEIVLQGLLGEKSAR</sequence>
<evidence type="ECO:0000256" key="1">
    <source>
        <dbReference type="ARBA" id="ARBA00022490"/>
    </source>
</evidence>
<evidence type="ECO:0000256" key="3">
    <source>
        <dbReference type="ARBA" id="ARBA00022618"/>
    </source>
</evidence>
<dbReference type="InterPro" id="IPR051046">
    <property type="entry name" value="MurCDEF_CellWall_CoF430Synth"/>
</dbReference>
<dbReference type="InterPro" id="IPR035911">
    <property type="entry name" value="MurE/MurF_N"/>
</dbReference>
<keyword evidence="4 10" id="KW-0547">Nucleotide-binding</keyword>